<evidence type="ECO:0000313" key="1">
    <source>
        <dbReference type="EMBL" id="KAJ3503243.1"/>
    </source>
</evidence>
<name>A0A9W8JUH7_9AGAR</name>
<dbReference type="AlphaFoldDB" id="A0A9W8JUH7"/>
<protein>
    <submittedName>
        <fullName evidence="1">Uncharacterized protein</fullName>
    </submittedName>
</protein>
<keyword evidence="2" id="KW-1185">Reference proteome</keyword>
<comment type="caution">
    <text evidence="1">The sequence shown here is derived from an EMBL/GenBank/DDBJ whole genome shotgun (WGS) entry which is preliminary data.</text>
</comment>
<gene>
    <name evidence="1" type="ORF">NLJ89_g8522</name>
</gene>
<organism evidence="1 2">
    <name type="scientific">Agrocybe chaxingu</name>
    <dbReference type="NCBI Taxonomy" id="84603"/>
    <lineage>
        <taxon>Eukaryota</taxon>
        <taxon>Fungi</taxon>
        <taxon>Dikarya</taxon>
        <taxon>Basidiomycota</taxon>
        <taxon>Agaricomycotina</taxon>
        <taxon>Agaricomycetes</taxon>
        <taxon>Agaricomycetidae</taxon>
        <taxon>Agaricales</taxon>
        <taxon>Agaricineae</taxon>
        <taxon>Strophariaceae</taxon>
        <taxon>Agrocybe</taxon>
    </lineage>
</organism>
<dbReference type="OrthoDB" id="2882842at2759"/>
<accession>A0A9W8JUH7</accession>
<proteinExistence type="predicted"/>
<dbReference type="Proteomes" id="UP001148786">
    <property type="component" value="Unassembled WGS sequence"/>
</dbReference>
<dbReference type="EMBL" id="JANKHO010001168">
    <property type="protein sequence ID" value="KAJ3503243.1"/>
    <property type="molecule type" value="Genomic_DNA"/>
</dbReference>
<evidence type="ECO:0000313" key="2">
    <source>
        <dbReference type="Proteomes" id="UP001148786"/>
    </source>
</evidence>
<sequence>MSDQVVTRILLSLNAPPRILTIPCTERALRNTGKKFVAGGRRVLNIPGFTGRLETLYIASNGGCDFNDHDLDTFHRHLIKCSNVRDLTLIVGGSCKTDIGMAPFIPKSIEHLAFHCSTSEEMLEDLDTWVACATDLTWAPSLKTFTINTDASKRHISAFDVKLQDDIDPSKVSKFEHKLNAICKALKSRDPPVEIFF</sequence>
<reference evidence="1" key="1">
    <citation type="submission" date="2022-07" db="EMBL/GenBank/DDBJ databases">
        <title>Genome Sequence of Agrocybe chaxingu.</title>
        <authorList>
            <person name="Buettner E."/>
        </authorList>
    </citation>
    <scope>NUCLEOTIDE SEQUENCE</scope>
    <source>
        <strain evidence="1">MP-N11</strain>
    </source>
</reference>